<evidence type="ECO:0000313" key="2">
    <source>
        <dbReference type="EMBL" id="KEY63425.1"/>
    </source>
</evidence>
<gene>
    <name evidence="2" type="ORF">U725_00382</name>
</gene>
<dbReference type="Proteomes" id="UP000028401">
    <property type="component" value="Unassembled WGS sequence"/>
</dbReference>
<feature type="transmembrane region" description="Helical" evidence="1">
    <location>
        <begin position="12"/>
        <end position="31"/>
    </location>
</feature>
<reference evidence="2 3" key="1">
    <citation type="submission" date="2014-06" db="EMBL/GenBank/DDBJ databases">
        <title>Draft genome sequence of the putrescine producing strain Lactococcus lactis subsp cremoris GE214.</title>
        <authorList>
            <person name="Ladero V."/>
            <person name="Linares D.M."/>
            <person name="del Rio B."/>
            <person name="Mayo B."/>
            <person name="Martin M.C."/>
            <person name="Fernandez M."/>
            <person name="Alvarez M.A."/>
        </authorList>
    </citation>
    <scope>NUCLEOTIDE SEQUENCE [LARGE SCALE GENOMIC DNA]</scope>
    <source>
        <strain evidence="2 3">GE214</strain>
    </source>
</reference>
<comment type="caution">
    <text evidence="2">The sequence shown here is derived from an EMBL/GenBank/DDBJ whole genome shotgun (WGS) entry which is preliminary data.</text>
</comment>
<protein>
    <submittedName>
        <fullName evidence="2">Putative membrane protein</fullName>
    </submittedName>
</protein>
<proteinExistence type="predicted"/>
<feature type="transmembrane region" description="Helical" evidence="1">
    <location>
        <begin position="38"/>
        <end position="56"/>
    </location>
</feature>
<sequence>MFRREVEQMDAYLIALVMIFIGFLLQIYVWPRIPKSIFKYRGLVLSISLIILIFVVRIPLEITALTLPFYLMMFFGLFLFWKDRKL</sequence>
<evidence type="ECO:0000313" key="3">
    <source>
        <dbReference type="Proteomes" id="UP000028401"/>
    </source>
</evidence>
<keyword evidence="1" id="KW-0472">Membrane</keyword>
<keyword evidence="1" id="KW-0812">Transmembrane</keyword>
<dbReference type="EMBL" id="AZSI01000008">
    <property type="protein sequence ID" value="KEY63425.1"/>
    <property type="molecule type" value="Genomic_DNA"/>
</dbReference>
<organism evidence="2 3">
    <name type="scientific">Lactococcus cremoris subsp. cremoris GE214</name>
    <dbReference type="NCBI Taxonomy" id="1415168"/>
    <lineage>
        <taxon>Bacteria</taxon>
        <taxon>Bacillati</taxon>
        <taxon>Bacillota</taxon>
        <taxon>Bacilli</taxon>
        <taxon>Lactobacillales</taxon>
        <taxon>Streptococcaceae</taxon>
        <taxon>Lactococcus</taxon>
        <taxon>Lactococcus cremoris subsp. cremoris</taxon>
    </lineage>
</organism>
<dbReference type="AlphaFoldDB" id="A0A084ADP6"/>
<accession>A0A084ADP6</accession>
<evidence type="ECO:0000256" key="1">
    <source>
        <dbReference type="SAM" id="Phobius"/>
    </source>
</evidence>
<name>A0A084ADP6_LACLC</name>
<feature type="transmembrane region" description="Helical" evidence="1">
    <location>
        <begin position="62"/>
        <end position="81"/>
    </location>
</feature>
<keyword evidence="1" id="KW-1133">Transmembrane helix</keyword>
<dbReference type="PATRIC" id="fig|1415168.3.peg.398"/>